<comment type="subcellular location">
    <subcellularLocation>
        <location evidence="1">Cell membrane</location>
        <topology evidence="1">Lipid-anchor</topology>
    </subcellularLocation>
</comment>
<feature type="domain" description="Protein kinase" evidence="5">
    <location>
        <begin position="88"/>
        <end position="408"/>
    </location>
</feature>
<evidence type="ECO:0000259" key="5">
    <source>
        <dbReference type="PROSITE" id="PS50011"/>
    </source>
</evidence>
<evidence type="ECO:0000313" key="6">
    <source>
        <dbReference type="EMBL" id="KAE8734361.1"/>
    </source>
</evidence>
<dbReference type="SUPFAM" id="SSF56112">
    <property type="entry name" value="Protein kinase-like (PK-like)"/>
    <property type="match status" value="1"/>
</dbReference>
<dbReference type="EMBL" id="VEPZ02000072">
    <property type="protein sequence ID" value="KAE8734361.1"/>
    <property type="molecule type" value="Genomic_DNA"/>
</dbReference>
<dbReference type="GO" id="GO:0004674">
    <property type="term" value="F:protein serine/threonine kinase activity"/>
    <property type="evidence" value="ECO:0007669"/>
    <property type="project" value="UniProtKB-KW"/>
</dbReference>
<proteinExistence type="predicted"/>
<evidence type="ECO:0000313" key="7">
    <source>
        <dbReference type="Proteomes" id="UP000436088"/>
    </source>
</evidence>
<keyword evidence="4" id="KW-0449">Lipoprotein</keyword>
<name>A0A6A3D4S3_HIBSY</name>
<dbReference type="PROSITE" id="PS50011">
    <property type="entry name" value="PROTEIN_KINASE_DOM"/>
    <property type="match status" value="1"/>
</dbReference>
<keyword evidence="2" id="KW-0808">Transferase</keyword>
<keyword evidence="3" id="KW-0472">Membrane</keyword>
<protein>
    <submittedName>
        <fullName evidence="6">Protein STRUBBELIG-RECEPTOR FAMILY 6</fullName>
    </submittedName>
</protein>
<evidence type="ECO:0000256" key="3">
    <source>
        <dbReference type="ARBA" id="ARBA00023136"/>
    </source>
</evidence>
<dbReference type="PANTHER" id="PTHR47985">
    <property type="entry name" value="OS07G0668900 PROTEIN"/>
    <property type="match status" value="1"/>
</dbReference>
<keyword evidence="2" id="KW-0418">Kinase</keyword>
<evidence type="ECO:0000256" key="4">
    <source>
        <dbReference type="ARBA" id="ARBA00023288"/>
    </source>
</evidence>
<reference evidence="6" key="1">
    <citation type="submission" date="2019-09" db="EMBL/GenBank/DDBJ databases">
        <title>Draft genome information of white flower Hibiscus syriacus.</title>
        <authorList>
            <person name="Kim Y.-M."/>
        </authorList>
    </citation>
    <scope>NUCLEOTIDE SEQUENCE [LARGE SCALE GENOMIC DNA]</scope>
    <source>
        <strain evidence="6">YM2019G1</strain>
    </source>
</reference>
<dbReference type="FunFam" id="1.10.510.10:FF:000095">
    <property type="entry name" value="protein STRUBBELIG-RECEPTOR FAMILY 8"/>
    <property type="match status" value="1"/>
</dbReference>
<dbReference type="Gene3D" id="1.10.510.10">
    <property type="entry name" value="Transferase(Phosphotransferase) domain 1"/>
    <property type="match status" value="1"/>
</dbReference>
<organism evidence="6 7">
    <name type="scientific">Hibiscus syriacus</name>
    <name type="common">Rose of Sharon</name>
    <dbReference type="NCBI Taxonomy" id="106335"/>
    <lineage>
        <taxon>Eukaryota</taxon>
        <taxon>Viridiplantae</taxon>
        <taxon>Streptophyta</taxon>
        <taxon>Embryophyta</taxon>
        <taxon>Tracheophyta</taxon>
        <taxon>Spermatophyta</taxon>
        <taxon>Magnoliopsida</taxon>
        <taxon>eudicotyledons</taxon>
        <taxon>Gunneridae</taxon>
        <taxon>Pentapetalae</taxon>
        <taxon>rosids</taxon>
        <taxon>malvids</taxon>
        <taxon>Malvales</taxon>
        <taxon>Malvaceae</taxon>
        <taxon>Malvoideae</taxon>
        <taxon>Hibiscus</taxon>
    </lineage>
</organism>
<dbReference type="InterPro" id="IPR011009">
    <property type="entry name" value="Kinase-like_dom_sf"/>
</dbReference>
<evidence type="ECO:0000256" key="1">
    <source>
        <dbReference type="ARBA" id="ARBA00004193"/>
    </source>
</evidence>
<gene>
    <name evidence="6" type="ORF">F3Y22_tig00000773pilonHSYRG00299</name>
</gene>
<accession>A0A6A3D4S3</accession>
<dbReference type="Proteomes" id="UP000436088">
    <property type="component" value="Unassembled WGS sequence"/>
</dbReference>
<dbReference type="GO" id="GO:0005886">
    <property type="term" value="C:plasma membrane"/>
    <property type="evidence" value="ECO:0007669"/>
    <property type="project" value="UniProtKB-SubCell"/>
</dbReference>
<comment type="caution">
    <text evidence="6">The sequence shown here is derived from an EMBL/GenBank/DDBJ whole genome shotgun (WGS) entry which is preliminary data.</text>
</comment>
<dbReference type="Pfam" id="PF00069">
    <property type="entry name" value="Pkinase"/>
    <property type="match status" value="1"/>
</dbReference>
<dbReference type="InterPro" id="IPR000719">
    <property type="entry name" value="Prot_kinase_dom"/>
</dbReference>
<sequence>MIGSHEYFDALLNEGSGHSSTRPSEPSFPRSNVPEICIPMTTLKVIHVHINPSSPSFFDVCNISLKSPPMHHGREEVEARFVIVSQFLRLLEKILSDTLTPSFHSSSNPIQLSDLSTERNELIQPSSSVDTEIFETAASISLHPPPVDRHQSFDEEDFSKKPIVVKKAVPTPKNVASYSIADLQMATGSFGIENLLGKGSFGRVYRAQFDDGKVLAGFEHLRVASNKCHRADDDSKPLIWNSCVKIAQGTARALEYLHEGCLLSVVHKNIKSANILLDVELNPRLSDSVLATFIPNADQVNFRDDVTMSGYGAPEVTMSGHYSLKSDVYGFGVVMLELLTGPQGQDEQSLVRWATPQLQDIDALSRMVDPALNGLYPVKSLSVCRRDRPLCPAGARVSTSDVRSGRSI</sequence>
<keyword evidence="2" id="KW-0723">Serine/threonine-protein kinase</keyword>
<keyword evidence="7" id="KW-1185">Reference proteome</keyword>
<dbReference type="Gene3D" id="3.30.200.20">
    <property type="entry name" value="Phosphorylase Kinase, domain 1"/>
    <property type="match status" value="1"/>
</dbReference>
<evidence type="ECO:0000256" key="2">
    <source>
        <dbReference type="ARBA" id="ARBA00022527"/>
    </source>
</evidence>
<dbReference type="AlphaFoldDB" id="A0A6A3D4S3"/>
<dbReference type="GO" id="GO:0005524">
    <property type="term" value="F:ATP binding"/>
    <property type="evidence" value="ECO:0007669"/>
    <property type="project" value="InterPro"/>
</dbReference>